<dbReference type="PANTHER" id="PTHR43790">
    <property type="entry name" value="CARBOHYDRATE TRANSPORT ATP-BINDING PROTEIN MG119-RELATED"/>
    <property type="match status" value="1"/>
</dbReference>
<name>A0A8J3GVM8_9RHOB</name>
<organism evidence="4 5">
    <name type="scientific">Seohaeicola zhoushanensis</name>
    <dbReference type="NCBI Taxonomy" id="1569283"/>
    <lineage>
        <taxon>Bacteria</taxon>
        <taxon>Pseudomonadati</taxon>
        <taxon>Pseudomonadota</taxon>
        <taxon>Alphaproteobacteria</taxon>
        <taxon>Rhodobacterales</taxon>
        <taxon>Roseobacteraceae</taxon>
        <taxon>Seohaeicola</taxon>
    </lineage>
</organism>
<dbReference type="Gene3D" id="3.40.50.300">
    <property type="entry name" value="P-loop containing nucleotide triphosphate hydrolases"/>
    <property type="match status" value="1"/>
</dbReference>
<dbReference type="AlphaFoldDB" id="A0A8J3GVM8"/>
<dbReference type="GO" id="GO:0016887">
    <property type="term" value="F:ATP hydrolysis activity"/>
    <property type="evidence" value="ECO:0007669"/>
    <property type="project" value="InterPro"/>
</dbReference>
<keyword evidence="1" id="KW-0547">Nucleotide-binding</keyword>
<keyword evidence="5" id="KW-1185">Reference proteome</keyword>
<evidence type="ECO:0000313" key="5">
    <source>
        <dbReference type="Proteomes" id="UP000626220"/>
    </source>
</evidence>
<dbReference type="PROSITE" id="PS00211">
    <property type="entry name" value="ABC_TRANSPORTER_1"/>
    <property type="match status" value="1"/>
</dbReference>
<proteinExistence type="predicted"/>
<dbReference type="CDD" id="cd03216">
    <property type="entry name" value="ABC_Carb_Monos_I"/>
    <property type="match status" value="1"/>
</dbReference>
<dbReference type="InterPro" id="IPR017871">
    <property type="entry name" value="ABC_transporter-like_CS"/>
</dbReference>
<evidence type="ECO:0000313" key="4">
    <source>
        <dbReference type="EMBL" id="GHF42191.1"/>
    </source>
</evidence>
<gene>
    <name evidence="4" type="ORF">GCM10017056_12410</name>
</gene>
<dbReference type="PANTHER" id="PTHR43790:SF8">
    <property type="entry name" value="SUGAR ABC TRANSPORTER ATP-BINDING PROTEIN"/>
    <property type="match status" value="1"/>
</dbReference>
<dbReference type="SUPFAM" id="SSF52540">
    <property type="entry name" value="P-loop containing nucleoside triphosphate hydrolases"/>
    <property type="match status" value="1"/>
</dbReference>
<dbReference type="PROSITE" id="PS50893">
    <property type="entry name" value="ABC_TRANSPORTER_2"/>
    <property type="match status" value="1"/>
</dbReference>
<dbReference type="RefSeq" id="WP_189679162.1">
    <property type="nucleotide sequence ID" value="NZ_BNCJ01000002.1"/>
</dbReference>
<evidence type="ECO:0000256" key="2">
    <source>
        <dbReference type="ARBA" id="ARBA00022840"/>
    </source>
</evidence>
<feature type="domain" description="ABC transporter" evidence="3">
    <location>
        <begin position="4"/>
        <end position="244"/>
    </location>
</feature>
<dbReference type="InterPro" id="IPR027417">
    <property type="entry name" value="P-loop_NTPase"/>
</dbReference>
<dbReference type="GO" id="GO:0005524">
    <property type="term" value="F:ATP binding"/>
    <property type="evidence" value="ECO:0007669"/>
    <property type="project" value="UniProtKB-KW"/>
</dbReference>
<dbReference type="EMBL" id="BNCJ01000002">
    <property type="protein sequence ID" value="GHF42191.1"/>
    <property type="molecule type" value="Genomic_DNA"/>
</dbReference>
<comment type="caution">
    <text evidence="4">The sequence shown here is derived from an EMBL/GenBank/DDBJ whole genome shotgun (WGS) entry which is preliminary data.</text>
</comment>
<reference evidence="4" key="1">
    <citation type="journal article" date="2014" name="Int. J. Syst. Evol. Microbiol.">
        <title>Complete genome sequence of Corynebacterium casei LMG S-19264T (=DSM 44701T), isolated from a smear-ripened cheese.</title>
        <authorList>
            <consortium name="US DOE Joint Genome Institute (JGI-PGF)"/>
            <person name="Walter F."/>
            <person name="Albersmeier A."/>
            <person name="Kalinowski J."/>
            <person name="Ruckert C."/>
        </authorList>
    </citation>
    <scope>NUCLEOTIDE SEQUENCE</scope>
    <source>
        <strain evidence="4">KCTC 42650</strain>
    </source>
</reference>
<dbReference type="Proteomes" id="UP000626220">
    <property type="component" value="Unassembled WGS sequence"/>
</dbReference>
<keyword evidence="2 4" id="KW-0067">ATP-binding</keyword>
<protein>
    <submittedName>
        <fullName evidence="4">Sugar ABC transporter ATP-binding protein</fullName>
    </submittedName>
</protein>
<accession>A0A8J3GVM8</accession>
<dbReference type="InterPro" id="IPR050107">
    <property type="entry name" value="ABC_carbohydrate_import_ATPase"/>
</dbReference>
<reference evidence="4" key="2">
    <citation type="submission" date="2020-09" db="EMBL/GenBank/DDBJ databases">
        <authorList>
            <person name="Sun Q."/>
            <person name="Kim S."/>
        </authorList>
    </citation>
    <scope>NUCLEOTIDE SEQUENCE</scope>
    <source>
        <strain evidence="4">KCTC 42650</strain>
    </source>
</reference>
<sequence>MTKISARNIYKNYGAVEALRGVSLDVAEGEIHAVCGDNGAGKSTLIKILAGVEQPDQGELLVDGAARRFDSPTAALKAGLATIHQDLAVAPDMAIYQNIFMGAELTRSVLGLRLLDKARMRRESLGYMGQLNDSITDMNAKVNALSGGQRQAVAICRALRWNANVVILDEPTAALGVRETEQVLQLVRSLKRAGKTVILISHAMKDVAALADRVTILRTGENQITLDGGDLTADNLAHYILSGEVNRVH</sequence>
<evidence type="ECO:0000256" key="1">
    <source>
        <dbReference type="ARBA" id="ARBA00022741"/>
    </source>
</evidence>
<evidence type="ECO:0000259" key="3">
    <source>
        <dbReference type="PROSITE" id="PS50893"/>
    </source>
</evidence>
<dbReference type="Pfam" id="PF00005">
    <property type="entry name" value="ABC_tran"/>
    <property type="match status" value="1"/>
</dbReference>
<dbReference type="SMART" id="SM00382">
    <property type="entry name" value="AAA"/>
    <property type="match status" value="1"/>
</dbReference>
<dbReference type="InterPro" id="IPR003439">
    <property type="entry name" value="ABC_transporter-like_ATP-bd"/>
</dbReference>
<dbReference type="InterPro" id="IPR003593">
    <property type="entry name" value="AAA+_ATPase"/>
</dbReference>